<dbReference type="RefSeq" id="WP_221024908.1">
    <property type="nucleotide sequence ID" value="NZ_JAIEZQ010000002.1"/>
</dbReference>
<proteinExistence type="predicted"/>
<protein>
    <recommendedName>
        <fullName evidence="3">Phosphodiesterase</fullName>
    </recommendedName>
</protein>
<name>A0ABS7RMK0_9ACTN</name>
<gene>
    <name evidence="1" type="ORF">K1X13_09815</name>
</gene>
<evidence type="ECO:0000313" key="2">
    <source>
        <dbReference type="Proteomes" id="UP000754710"/>
    </source>
</evidence>
<evidence type="ECO:0000313" key="1">
    <source>
        <dbReference type="EMBL" id="MBY9075115.1"/>
    </source>
</evidence>
<evidence type="ECO:0008006" key="3">
    <source>
        <dbReference type="Google" id="ProtNLM"/>
    </source>
</evidence>
<dbReference type="EMBL" id="JAIEZQ010000002">
    <property type="protein sequence ID" value="MBY9075115.1"/>
    <property type="molecule type" value="Genomic_DNA"/>
</dbReference>
<dbReference type="InterPro" id="IPR020835">
    <property type="entry name" value="Catalase_sf"/>
</dbReference>
<comment type="caution">
    <text evidence="1">The sequence shown here is derived from an EMBL/GenBank/DDBJ whole genome shotgun (WGS) entry which is preliminary data.</text>
</comment>
<dbReference type="SUPFAM" id="SSF56634">
    <property type="entry name" value="Heme-dependent catalase-like"/>
    <property type="match status" value="1"/>
</dbReference>
<keyword evidence="2" id="KW-1185">Reference proteome</keyword>
<reference evidence="1 2" key="1">
    <citation type="submission" date="2021-08" db="EMBL/GenBank/DDBJ databases">
        <title>Nocardioides bacterium WL0053 sp. nov., isolated from the sediment.</title>
        <authorList>
            <person name="Wang L."/>
            <person name="Zhang D."/>
            <person name="Zhang A."/>
        </authorList>
    </citation>
    <scope>NUCLEOTIDE SEQUENCE [LARGE SCALE GENOMIC DNA]</scope>
    <source>
        <strain evidence="1 2">WL0053</strain>
    </source>
</reference>
<organism evidence="1 2">
    <name type="scientific">Nocardioides jiangsuensis</name>
    <dbReference type="NCBI Taxonomy" id="2866161"/>
    <lineage>
        <taxon>Bacteria</taxon>
        <taxon>Bacillati</taxon>
        <taxon>Actinomycetota</taxon>
        <taxon>Actinomycetes</taxon>
        <taxon>Propionibacteriales</taxon>
        <taxon>Nocardioidaceae</taxon>
        <taxon>Nocardioides</taxon>
    </lineage>
</organism>
<dbReference type="Proteomes" id="UP000754710">
    <property type="component" value="Unassembled WGS sequence"/>
</dbReference>
<sequence length="219" mass="23057">MGNVAAPVRRVASSAGGIALAGATRAVAAVRTAGKPLHPRGRVVVGRLRRTGAEPPTGVAWLDEPGDDEVLVRWSRAVGLPSPLPDIHGLALRVPRDDGGHGDLLFATTGLGRLTRFVLTASGTPYGRPLTTLLPYRTAHGPLLLAAVGTGEGSFEIACASPSGPWRHVAHLDLSGTSGPDPEISFDPVRNTVPGLATYDLVHRLREPSYRTARRTRRA</sequence>
<accession>A0ABS7RMK0</accession>